<comment type="pathway">
    <text evidence="2 10">Protein modification; protein ubiquitination.</text>
</comment>
<evidence type="ECO:0000256" key="2">
    <source>
        <dbReference type="ARBA" id="ARBA00004906"/>
    </source>
</evidence>
<evidence type="ECO:0000313" key="13">
    <source>
        <dbReference type="Proteomes" id="UP000662931"/>
    </source>
</evidence>
<dbReference type="GO" id="GO:0061630">
    <property type="term" value="F:ubiquitin protein ligase activity"/>
    <property type="evidence" value="ECO:0007669"/>
    <property type="project" value="UniProtKB-UniRule"/>
</dbReference>
<dbReference type="PANTHER" id="PTHR21497:SF26">
    <property type="entry name" value="E3 UBIQUITIN-PROTEIN LIGASE UBR1"/>
    <property type="match status" value="1"/>
</dbReference>
<evidence type="ECO:0000256" key="6">
    <source>
        <dbReference type="ARBA" id="ARBA00022786"/>
    </source>
</evidence>
<dbReference type="RefSeq" id="XP_038778757.1">
    <property type="nucleotide sequence ID" value="XM_038922829.1"/>
</dbReference>
<keyword evidence="3 10" id="KW-0808">Transferase</keyword>
<evidence type="ECO:0000256" key="9">
    <source>
        <dbReference type="PROSITE-ProRule" id="PRU00508"/>
    </source>
</evidence>
<dbReference type="OrthoDB" id="26387at2759"/>
<dbReference type="FunFam" id="2.10.110.30:FF:000002">
    <property type="entry name" value="Putative e3 ubiquitin-protein ligase ubr3"/>
    <property type="match status" value="1"/>
</dbReference>
<comment type="function">
    <text evidence="10">Ubiquitin ligase protein which is a component of the N-end rule pathway. Recognizes and binds to proteins bearing specific N-terminal residues that are destabilizing according to the N-end rule, leading to their ubiquitination and subsequent degradation.</text>
</comment>
<comment type="catalytic activity">
    <reaction evidence="1 10">
        <text>S-ubiquitinyl-[E2 ubiquitin-conjugating enzyme]-L-cysteine + [acceptor protein]-L-lysine = [E2 ubiquitin-conjugating enzyme]-L-cysteine + N(6)-ubiquitinyl-[acceptor protein]-L-lysine.</text>
        <dbReference type="EC" id="2.3.2.27"/>
    </reaction>
</comment>
<dbReference type="GO" id="GO:0071596">
    <property type="term" value="P:ubiquitin-dependent protein catabolic process via the N-end rule pathway"/>
    <property type="evidence" value="ECO:0007669"/>
    <property type="project" value="UniProtKB-UniRule"/>
</dbReference>
<dbReference type="Gene3D" id="2.10.110.30">
    <property type="match status" value="1"/>
</dbReference>
<dbReference type="GeneID" id="62195943"/>
<dbReference type="Pfam" id="PF02207">
    <property type="entry name" value="zf-UBR"/>
    <property type="match status" value="1"/>
</dbReference>
<proteinExistence type="inferred from homology"/>
<evidence type="ECO:0000256" key="5">
    <source>
        <dbReference type="ARBA" id="ARBA00022771"/>
    </source>
</evidence>
<keyword evidence="4 10" id="KW-0479">Metal-binding</keyword>
<evidence type="ECO:0000313" key="12">
    <source>
        <dbReference type="EMBL" id="QPG75192.1"/>
    </source>
</evidence>
<dbReference type="KEGG" id="bnn:FOA43_002542"/>
<dbReference type="UniPathway" id="UPA00143"/>
<keyword evidence="13" id="KW-1185">Reference proteome</keyword>
<dbReference type="GO" id="GO:0000151">
    <property type="term" value="C:ubiquitin ligase complex"/>
    <property type="evidence" value="ECO:0007669"/>
    <property type="project" value="TreeGrafter"/>
</dbReference>
<reference evidence="12" key="1">
    <citation type="submission" date="2020-10" db="EMBL/GenBank/DDBJ databases">
        <authorList>
            <person name="Roach M.J.R."/>
        </authorList>
    </citation>
    <scope>NUCLEOTIDE SEQUENCE</scope>
    <source>
        <strain evidence="12">CBS 1945</strain>
    </source>
</reference>
<evidence type="ECO:0000259" key="11">
    <source>
        <dbReference type="PROSITE" id="PS51157"/>
    </source>
</evidence>
<evidence type="ECO:0000256" key="10">
    <source>
        <dbReference type="RuleBase" id="RU366018"/>
    </source>
</evidence>
<organism evidence="12 13">
    <name type="scientific">Eeniella nana</name>
    <name type="common">Yeast</name>
    <name type="synonym">Brettanomyces nanus</name>
    <dbReference type="NCBI Taxonomy" id="13502"/>
    <lineage>
        <taxon>Eukaryota</taxon>
        <taxon>Fungi</taxon>
        <taxon>Dikarya</taxon>
        <taxon>Ascomycota</taxon>
        <taxon>Saccharomycotina</taxon>
        <taxon>Pichiomycetes</taxon>
        <taxon>Pichiales</taxon>
        <taxon>Pichiaceae</taxon>
        <taxon>Brettanomyces</taxon>
    </lineage>
</organism>
<dbReference type="EC" id="2.3.2.27" evidence="10"/>
<dbReference type="GO" id="GO:0005737">
    <property type="term" value="C:cytoplasm"/>
    <property type="evidence" value="ECO:0007669"/>
    <property type="project" value="TreeGrafter"/>
</dbReference>
<evidence type="ECO:0000256" key="8">
    <source>
        <dbReference type="ARBA" id="ARBA00046341"/>
    </source>
</evidence>
<dbReference type="PROSITE" id="PS51157">
    <property type="entry name" value="ZF_UBR"/>
    <property type="match status" value="1"/>
</dbReference>
<evidence type="ECO:0000256" key="3">
    <source>
        <dbReference type="ARBA" id="ARBA00022679"/>
    </source>
</evidence>
<keyword evidence="5 10" id="KW-0863">Zinc-finger</keyword>
<dbReference type="PANTHER" id="PTHR21497">
    <property type="entry name" value="UBIQUITIN LIGASE E3 ALPHA-RELATED"/>
    <property type="match status" value="1"/>
</dbReference>
<keyword evidence="6 10" id="KW-0833">Ubl conjugation pathway</keyword>
<feature type="zinc finger region" description="UBR-type" evidence="9">
    <location>
        <begin position="15"/>
        <end position="86"/>
    </location>
</feature>
<evidence type="ECO:0000256" key="4">
    <source>
        <dbReference type="ARBA" id="ARBA00022723"/>
    </source>
</evidence>
<protein>
    <recommendedName>
        <fullName evidence="10">E3 ubiquitin-protein ligase</fullName>
        <ecNumber evidence="10">2.3.2.27</ecNumber>
    </recommendedName>
</protein>
<dbReference type="InterPro" id="IPR039164">
    <property type="entry name" value="UBR1-like"/>
</dbReference>
<name>A0A875S569_EENNA</name>
<accession>A0A875S569</accession>
<dbReference type="EMBL" id="CP064813">
    <property type="protein sequence ID" value="QPG75192.1"/>
    <property type="molecule type" value="Genomic_DNA"/>
</dbReference>
<comment type="similarity">
    <text evidence="8 10">Belongs to the E3 ubiquitin-protein ligase UBR1-like family.</text>
</comment>
<gene>
    <name evidence="12" type="ORF">FOA43_002542</name>
</gene>
<keyword evidence="7 10" id="KW-0862">Zinc</keyword>
<evidence type="ECO:0000256" key="7">
    <source>
        <dbReference type="ARBA" id="ARBA00022833"/>
    </source>
</evidence>
<dbReference type="Proteomes" id="UP000662931">
    <property type="component" value="Chromosome 2"/>
</dbReference>
<dbReference type="InterPro" id="IPR055194">
    <property type="entry name" value="UBR1-like_WH"/>
</dbReference>
<dbReference type="SMART" id="SM00396">
    <property type="entry name" value="ZnF_UBR1"/>
    <property type="match status" value="1"/>
</dbReference>
<dbReference type="Pfam" id="PF22960">
    <property type="entry name" value="WHD_UBR1"/>
    <property type="match status" value="1"/>
</dbReference>
<dbReference type="CDD" id="cd19673">
    <property type="entry name" value="UBR-box_UBR3"/>
    <property type="match status" value="1"/>
</dbReference>
<evidence type="ECO:0000256" key="1">
    <source>
        <dbReference type="ARBA" id="ARBA00000900"/>
    </source>
</evidence>
<feature type="domain" description="UBR-type" evidence="11">
    <location>
        <begin position="15"/>
        <end position="86"/>
    </location>
</feature>
<sequence>MRGQKVNEDHSHKGRICSIEIPSGELVYNCNDCGVDPTCCMCGYCFNKEQHSDHNVVMHISQGSAICDCGDSASWKVPLKCPTDISHGDSDLSDLSDDFKNAIESTIRTALEYFLDVQALQTQTVPKIHDFFASSEDFTLFKVHSDRSYLPESKYGPDKNADKYWLVVWNDEFHNWRSATSSLADARKAYGEDYEDCTESASKIDKFGYTLLLGSSDLSTLQEPYLQVQKNGLTATIESQRDVLREYLSISAMEWISEILKNANLMVADYAKHVLSELLLGKYSLEVPEVLPGNQLFDHEEALLRDNLMPDVYTSSVLPSSSPKPYTMVFSKNENYNGEFYMNVRSYSAEYRSFTRLQLLFFLEMRFAKSTRKLIKGFLIPLITNTSQSRLEFARQIIEFLPEYEYLNQVEDREWALTLLESFRLQIYHDPHIGTILLGEGRLFNVLRSTAQMFALHSVSLQHGRLIYQVPTEINWRSERLSALEDQSLRGLENVLSFLEPGSSKIFELDHFVCLLEIISIFQNCHNITRKRGEHVDFEDRAYEIYYTRGRIAYDITKDIGELVAGLHGRSADVERAISVVSTYLSYWYESVPKKDRVIVSEMPVSFIRPLHSLFAELCLSYKCFDVNLLKEKAYSITIPGNTLNVGEDSNSIRYVADASVQSFVLSAQINSGFWVRNGSSVISQYWINKSFFNTEGDIYIIQLAITLGQLSVSDIFDRWEFKDSIEGSLSFEESVYEKDRAPQMLLAMASMFYHLITYTMPYDSSSKRGDPKYNRTKAIMSYCLCREPIKYSDMKFRFGDEPFFEEVFEKISVYTPPRGINEYGKYTLKDELYAELDPMDILNQYEAVDDIQDALLKNLARIKKVRIEDIVLKPQICKLSAVDLHRTEAISRFVKSPQFVKYLYKALRFAIDSKCDDHLMATLHLIHAIFEEDDIRASRSQENSNGLKLFIDIPICNLLLYIVEMEDMSNATVKKASSILDMLLLKDDDVLQSLIDCFGQHHIDQYRKSKHGKKLETKSQRAHRIALKRQKKVMAKMRGQQQEFADTHHRFFDEMKKKEGEQAKVKRKFSAEQSTNEEDGDILMNDEEPRICVICRNPENYDELFGIPALITESTAFWNIPVASRSTAPGCVIPEMFESYEKSDKPPDDARFEPKSACKSLNLKHVVSGCPHGMHFSCFWNMLKSKSYKLTSFCCPLCQHYCNFFVPSLPSPNFKMNPTGDMIADSWEDIARETEGDNCSQLATEVFDQSMFRVLSDTNSAGFQKMKKQLQMLEKADFLKKLKGGGSKLHGTPGTFCLPIVIAQLIASTLEMTEISQRNDDKADIHVPMLTKLLVRSFTQYRVLLNYMSVPSDDVLGFSRIVNDMQYGLLQVVLSLYFCGNENFDTLFDFSLCRSAAKVIGSLSLRFFESPANLEFGSVLENAELEPGSPVMTGLKRLIRASTESLKLSDYSNFHLEQFANLVYRYIRTMYPRYEAQVKLLAECFNFANKDYTFLSMDELLMKICGDEESMESKITRGLCGVNVWATPTIIPPLEYPGRVHLQHLPSKVSEFLPECKKWEQIGGSGKMTKEIFLCLHCGKAVIRKVQHLKECQMTSRSYGVFFSPYRNVFEMEFSKLPNIVDFKSMTREYFSMKLRSPYLNRHGEPAGGLFGAGDSGTLDPKRYDYINKIWLNQSMVSSGLRKWAYFTSTPRGRMGTIFGLDDAGFMEATFDAMEPNIAESDEDEFIVESDAENSFTDGDYDD</sequence>
<dbReference type="GO" id="GO:0008270">
    <property type="term" value="F:zinc ion binding"/>
    <property type="evidence" value="ECO:0007669"/>
    <property type="project" value="UniProtKB-UniRule"/>
</dbReference>
<dbReference type="InterPro" id="IPR003126">
    <property type="entry name" value="Znf_UBR"/>
</dbReference>
<dbReference type="GO" id="GO:0016567">
    <property type="term" value="P:protein ubiquitination"/>
    <property type="evidence" value="ECO:0007669"/>
    <property type="project" value="UniProtKB-UniRule"/>
</dbReference>